<feature type="compositionally biased region" description="Low complexity" evidence="1">
    <location>
        <begin position="197"/>
        <end position="211"/>
    </location>
</feature>
<organism evidence="2 3">
    <name type="scientific">Parthenolecanium corni</name>
    <dbReference type="NCBI Taxonomy" id="536013"/>
    <lineage>
        <taxon>Eukaryota</taxon>
        <taxon>Metazoa</taxon>
        <taxon>Ecdysozoa</taxon>
        <taxon>Arthropoda</taxon>
        <taxon>Hexapoda</taxon>
        <taxon>Insecta</taxon>
        <taxon>Pterygota</taxon>
        <taxon>Neoptera</taxon>
        <taxon>Paraneoptera</taxon>
        <taxon>Hemiptera</taxon>
        <taxon>Sternorrhyncha</taxon>
        <taxon>Coccoidea</taxon>
        <taxon>Coccidae</taxon>
        <taxon>Parthenolecanium</taxon>
    </lineage>
</organism>
<dbReference type="Proteomes" id="UP001367676">
    <property type="component" value="Unassembled WGS sequence"/>
</dbReference>
<name>A0AAN9XX36_9HEMI</name>
<protein>
    <submittedName>
        <fullName evidence="2">Uncharacterized protein</fullName>
    </submittedName>
</protein>
<evidence type="ECO:0000313" key="3">
    <source>
        <dbReference type="Proteomes" id="UP001367676"/>
    </source>
</evidence>
<evidence type="ECO:0000256" key="1">
    <source>
        <dbReference type="SAM" id="MobiDB-lite"/>
    </source>
</evidence>
<gene>
    <name evidence="2" type="ORF">V9T40_014794</name>
</gene>
<dbReference type="EMBL" id="JBBCAQ010000041">
    <property type="protein sequence ID" value="KAK7571190.1"/>
    <property type="molecule type" value="Genomic_DNA"/>
</dbReference>
<reference evidence="2 3" key="1">
    <citation type="submission" date="2024-03" db="EMBL/GenBank/DDBJ databases">
        <title>Adaptation during the transition from Ophiocordyceps entomopathogen to insect associate is accompanied by gene loss and intensified selection.</title>
        <authorList>
            <person name="Ward C.M."/>
            <person name="Onetto C.A."/>
            <person name="Borneman A.R."/>
        </authorList>
    </citation>
    <scope>NUCLEOTIDE SEQUENCE [LARGE SCALE GENOMIC DNA]</scope>
    <source>
        <strain evidence="2">AWRI1</strain>
        <tissue evidence="2">Single Adult Female</tissue>
    </source>
</reference>
<feature type="region of interest" description="Disordered" evidence="1">
    <location>
        <begin position="194"/>
        <end position="216"/>
    </location>
</feature>
<feature type="compositionally biased region" description="Polar residues" evidence="1">
    <location>
        <begin position="88"/>
        <end position="103"/>
    </location>
</feature>
<feature type="region of interest" description="Disordered" evidence="1">
    <location>
        <begin position="80"/>
        <end position="129"/>
    </location>
</feature>
<dbReference type="AlphaFoldDB" id="A0AAN9XX36"/>
<keyword evidence="3" id="KW-1185">Reference proteome</keyword>
<comment type="caution">
    <text evidence="2">The sequence shown here is derived from an EMBL/GenBank/DDBJ whole genome shotgun (WGS) entry which is preliminary data.</text>
</comment>
<feature type="region of interest" description="Disordered" evidence="1">
    <location>
        <begin position="371"/>
        <end position="393"/>
    </location>
</feature>
<evidence type="ECO:0000313" key="2">
    <source>
        <dbReference type="EMBL" id="KAK7571190.1"/>
    </source>
</evidence>
<sequence length="393" mass="44150">MMDHPAREELQHTLHSMTTQSDRIQAILTRAANLDSLLALDFTKASANENVLLHLRTQLCLAHSNIMRKVEELLSSVSKVKPRERRQSIMSTSLSENEASNRSRGSRMPPPNAPKASQNLPDEDKKPIVPRLTKQRHPIDVVAEKKVDIDVCTPSDFQESPPGPSQQLDEAKINANDLVSCEVRVQLCDTSTPNTLSSLSASKPMSSAPPASELPRPSGLVNDLLKMMDELPATQIKNSTLTPIARRHYNLSISSTHSSIIRRPTAMKCHIDLPWKGQGLGYSYAEQADVPILIANCLLMKHNFKVVQELREGVILGRDFASNHDANVEYQSPRSPYPYQMHIRERPVPCQRATKTPCKYRNHQVNLSVQQQQQQQQQRREHRMLGCPLPGQL</sequence>
<proteinExistence type="predicted"/>
<accession>A0AAN9XX36</accession>